<keyword evidence="1" id="KW-0677">Repeat</keyword>
<dbReference type="PROSITE" id="PS50088">
    <property type="entry name" value="ANK_REPEAT"/>
    <property type="match status" value="2"/>
</dbReference>
<accession>A0A4V3A6P0</accession>
<dbReference type="Gene3D" id="1.25.40.20">
    <property type="entry name" value="Ankyrin repeat-containing domain"/>
    <property type="match status" value="1"/>
</dbReference>
<keyword evidence="2 3" id="KW-0040">ANK repeat</keyword>
<evidence type="ECO:0000313" key="6">
    <source>
        <dbReference type="Proteomes" id="UP000295627"/>
    </source>
</evidence>
<comment type="caution">
    <text evidence="5">The sequence shown here is derived from an EMBL/GenBank/DDBJ whole genome shotgun (WGS) entry which is preliminary data.</text>
</comment>
<evidence type="ECO:0000256" key="3">
    <source>
        <dbReference type="PROSITE-ProRule" id="PRU00023"/>
    </source>
</evidence>
<evidence type="ECO:0000256" key="2">
    <source>
        <dbReference type="ARBA" id="ARBA00023043"/>
    </source>
</evidence>
<dbReference type="PANTHER" id="PTHR24171">
    <property type="entry name" value="ANKYRIN REPEAT DOMAIN-CONTAINING PROTEIN 39-RELATED"/>
    <property type="match status" value="1"/>
</dbReference>
<evidence type="ECO:0000256" key="1">
    <source>
        <dbReference type="ARBA" id="ARBA00022737"/>
    </source>
</evidence>
<dbReference type="EMBL" id="RXLR01000006">
    <property type="protein sequence ID" value="TDH25315.1"/>
    <property type="molecule type" value="Genomic_DNA"/>
</dbReference>
<feature type="compositionally biased region" description="Basic and acidic residues" evidence="4">
    <location>
        <begin position="38"/>
        <end position="54"/>
    </location>
</feature>
<organism evidence="5 6">
    <name type="scientific">Mycobacteroides franklinii</name>
    <dbReference type="NCBI Taxonomy" id="948102"/>
    <lineage>
        <taxon>Bacteria</taxon>
        <taxon>Bacillati</taxon>
        <taxon>Actinomycetota</taxon>
        <taxon>Actinomycetes</taxon>
        <taxon>Mycobacteriales</taxon>
        <taxon>Mycobacteriaceae</taxon>
        <taxon>Mycobacteroides</taxon>
    </lineage>
</organism>
<dbReference type="Pfam" id="PF12796">
    <property type="entry name" value="Ank_2"/>
    <property type="match status" value="1"/>
</dbReference>
<feature type="repeat" description="ANK" evidence="3">
    <location>
        <begin position="112"/>
        <end position="147"/>
    </location>
</feature>
<reference evidence="5 6" key="1">
    <citation type="journal article" date="2019" name="Sci. Rep.">
        <title>Extended insight into the Mycobacterium chelonae-abscessus complex through whole genome sequencing of Mycobacterium salmoniphilum outbreak and Mycobacterium salmoniphilum-like strains.</title>
        <authorList>
            <person name="Behra P.R.K."/>
            <person name="Das S."/>
            <person name="Pettersson B.M.F."/>
            <person name="Shirreff L."/>
            <person name="DuCote T."/>
            <person name="Jacobsson K.G."/>
            <person name="Ennis D.G."/>
            <person name="Kirsebom L.A."/>
        </authorList>
    </citation>
    <scope>NUCLEOTIDE SEQUENCE [LARGE SCALE GENOMIC DNA]</scope>
    <source>
        <strain evidence="5 6">DSM 45524</strain>
    </source>
</reference>
<evidence type="ECO:0000256" key="4">
    <source>
        <dbReference type="SAM" id="MobiDB-lite"/>
    </source>
</evidence>
<dbReference type="InterPro" id="IPR002110">
    <property type="entry name" value="Ankyrin_rpt"/>
</dbReference>
<feature type="region of interest" description="Disordered" evidence="4">
    <location>
        <begin position="29"/>
        <end position="54"/>
    </location>
</feature>
<sequence length="170" mass="18380">MNGATMPRMGRAGVHDRDEYGRTPLHYAVLDGPEGSENDWKLTDPAEREEARKRTTDYRLANCERLIASGADVNAREGENWTPLHFAARTNSPEVVKLLLDSGADIDAINGRGETPITIALGSTKASGTAVLELLRERGANLSLKGDNGVSAIQFAKMVEDPTVNHILGL</sequence>
<proteinExistence type="predicted"/>
<dbReference type="InterPro" id="IPR036770">
    <property type="entry name" value="Ankyrin_rpt-contain_sf"/>
</dbReference>
<protein>
    <submittedName>
        <fullName evidence="5">Ankyrin repeat domain-containing protein</fullName>
    </submittedName>
</protein>
<dbReference type="PANTHER" id="PTHR24171:SF9">
    <property type="entry name" value="ANKYRIN REPEAT DOMAIN-CONTAINING PROTEIN 39"/>
    <property type="match status" value="1"/>
</dbReference>
<feature type="repeat" description="ANK" evidence="3">
    <location>
        <begin position="79"/>
        <end position="111"/>
    </location>
</feature>
<name>A0A4V3A6P0_9MYCO</name>
<dbReference type="PROSITE" id="PS50297">
    <property type="entry name" value="ANK_REP_REGION"/>
    <property type="match status" value="1"/>
</dbReference>
<dbReference type="Proteomes" id="UP000295627">
    <property type="component" value="Unassembled WGS sequence"/>
</dbReference>
<evidence type="ECO:0000313" key="5">
    <source>
        <dbReference type="EMBL" id="TDH25315.1"/>
    </source>
</evidence>
<gene>
    <name evidence="5" type="ORF">EJ571_01505</name>
</gene>
<dbReference type="SMART" id="SM00248">
    <property type="entry name" value="ANK"/>
    <property type="match status" value="3"/>
</dbReference>
<dbReference type="AlphaFoldDB" id="A0A4V3A6P0"/>
<dbReference type="SUPFAM" id="SSF48403">
    <property type="entry name" value="Ankyrin repeat"/>
    <property type="match status" value="1"/>
</dbReference>
<dbReference type="PRINTS" id="PR01415">
    <property type="entry name" value="ANKYRIN"/>
</dbReference>